<dbReference type="EMBL" id="BPLQ01014155">
    <property type="protein sequence ID" value="GIY77692.1"/>
    <property type="molecule type" value="Genomic_DNA"/>
</dbReference>
<protein>
    <submittedName>
        <fullName evidence="2">Uncharacterized protein</fullName>
    </submittedName>
</protein>
<evidence type="ECO:0000313" key="2">
    <source>
        <dbReference type="EMBL" id="GIY77692.1"/>
    </source>
</evidence>
<proteinExistence type="predicted"/>
<comment type="caution">
    <text evidence="2">The sequence shown here is derived from an EMBL/GenBank/DDBJ whole genome shotgun (WGS) entry which is preliminary data.</text>
</comment>
<gene>
    <name evidence="2" type="ORF">CDAR_431471</name>
</gene>
<reference evidence="2 3" key="1">
    <citation type="submission" date="2021-06" db="EMBL/GenBank/DDBJ databases">
        <title>Caerostris darwini draft genome.</title>
        <authorList>
            <person name="Kono N."/>
            <person name="Arakawa K."/>
        </authorList>
    </citation>
    <scope>NUCLEOTIDE SEQUENCE [LARGE SCALE GENOMIC DNA]</scope>
</reference>
<dbReference type="Proteomes" id="UP001054837">
    <property type="component" value="Unassembled WGS sequence"/>
</dbReference>
<organism evidence="2 3">
    <name type="scientific">Caerostris darwini</name>
    <dbReference type="NCBI Taxonomy" id="1538125"/>
    <lineage>
        <taxon>Eukaryota</taxon>
        <taxon>Metazoa</taxon>
        <taxon>Ecdysozoa</taxon>
        <taxon>Arthropoda</taxon>
        <taxon>Chelicerata</taxon>
        <taxon>Arachnida</taxon>
        <taxon>Araneae</taxon>
        <taxon>Araneomorphae</taxon>
        <taxon>Entelegynae</taxon>
        <taxon>Araneoidea</taxon>
        <taxon>Araneidae</taxon>
        <taxon>Caerostris</taxon>
    </lineage>
</organism>
<accession>A0AAV4W4N2</accession>
<sequence>MESFSVFIPLAGIVISLFSCSVPIRPESRMDPAPISGEILAIMLLKMCQSRETSLGNGYELKTKFLAQLPWGVERTTCLTHLQQHYRKDFPEIGAGSIRDSGRTGAEQEKGEITIPASGIKTLKDSIPSSKSFLSWEWR</sequence>
<keyword evidence="1" id="KW-0732">Signal</keyword>
<evidence type="ECO:0000256" key="1">
    <source>
        <dbReference type="SAM" id="SignalP"/>
    </source>
</evidence>
<name>A0AAV4W4N2_9ARAC</name>
<evidence type="ECO:0000313" key="3">
    <source>
        <dbReference type="Proteomes" id="UP001054837"/>
    </source>
</evidence>
<dbReference type="AlphaFoldDB" id="A0AAV4W4N2"/>
<keyword evidence="3" id="KW-1185">Reference proteome</keyword>
<feature type="signal peptide" evidence="1">
    <location>
        <begin position="1"/>
        <end position="23"/>
    </location>
</feature>
<feature type="chain" id="PRO_5043999969" evidence="1">
    <location>
        <begin position="24"/>
        <end position="139"/>
    </location>
</feature>